<dbReference type="Gene3D" id="1.25.40.390">
    <property type="match status" value="1"/>
</dbReference>
<feature type="chain" id="PRO_5012741558" evidence="1">
    <location>
        <begin position="21"/>
        <end position="508"/>
    </location>
</feature>
<reference evidence="3" key="1">
    <citation type="submission" date="2017-09" db="EMBL/GenBank/DDBJ databases">
        <authorList>
            <person name="Varghese N."/>
            <person name="Submissions S."/>
        </authorList>
    </citation>
    <scope>NUCLEOTIDE SEQUENCE [LARGE SCALE GENOMIC DNA]</scope>
    <source>
        <strain evidence="3">DSM 29961</strain>
    </source>
</reference>
<evidence type="ECO:0000313" key="2">
    <source>
        <dbReference type="EMBL" id="SOD79232.1"/>
    </source>
</evidence>
<evidence type="ECO:0000313" key="3">
    <source>
        <dbReference type="Proteomes" id="UP000219452"/>
    </source>
</evidence>
<feature type="signal peptide" evidence="1">
    <location>
        <begin position="1"/>
        <end position="20"/>
    </location>
</feature>
<dbReference type="InterPro" id="IPR041662">
    <property type="entry name" value="SusD-like_2"/>
</dbReference>
<dbReference type="Pfam" id="PF12771">
    <property type="entry name" value="SusD-like_2"/>
    <property type="match status" value="1"/>
</dbReference>
<sequence>MKFKSLILVAFLTLVGSACNKSYLDINTNPNTLPTASPSFVFTNALNTTTANVINANETGSYWSGQWTQGNGYIISTTIFAYNFTNGDFNYWDGYYDNLQDYQFVINNADAYSQKYLKGPAKVMKAMLFHQMVDMYGNVPYSDALKGGAVLAPKFDDQKAIYESLITLLDEAIVDLKANPFASAFTGSDIVFKGNTTKWAQFANSLKMRLLMRQSRISGRDSYIKTEINKIVTEGSGFIAGEEVGVGGPSFYLATAGKLNPIYERWGYSANGAKQALNNYPRLTKFLFDGLKASGDTLRLKRIAYANGGESTGTAGVSTQKEIVANYNGTPFGASSGYLPANTSSLGPSLLVKGDFSRPFILMTAAEVQFLLAEAKQRYSDVTLPNTAQAYFEAGITQSFRVLGASTAGATAFKGSKVNNYDWEASTDKLAAIATQKWIALTNFSGLEAWTEYRRTNLPAIPQSMQVPDSKRPVRFFYPNTEAGSNAANVSAQGTIDAFGTRLFWDVD</sequence>
<organism evidence="2 3">
    <name type="scientific">Spirosoma fluviale</name>
    <dbReference type="NCBI Taxonomy" id="1597977"/>
    <lineage>
        <taxon>Bacteria</taxon>
        <taxon>Pseudomonadati</taxon>
        <taxon>Bacteroidota</taxon>
        <taxon>Cytophagia</taxon>
        <taxon>Cytophagales</taxon>
        <taxon>Cytophagaceae</taxon>
        <taxon>Spirosoma</taxon>
    </lineage>
</organism>
<dbReference type="OrthoDB" id="614457at2"/>
<evidence type="ECO:0000256" key="1">
    <source>
        <dbReference type="SAM" id="SignalP"/>
    </source>
</evidence>
<accession>A0A286F7Q7</accession>
<proteinExistence type="predicted"/>
<gene>
    <name evidence="2" type="ORF">SAMN06269250_0868</name>
</gene>
<dbReference type="EMBL" id="OCNH01000001">
    <property type="protein sequence ID" value="SOD79232.1"/>
    <property type="molecule type" value="Genomic_DNA"/>
</dbReference>
<keyword evidence="1" id="KW-0732">Signal</keyword>
<name>A0A286F7Q7_9BACT</name>
<keyword evidence="3" id="KW-1185">Reference proteome</keyword>
<dbReference type="Proteomes" id="UP000219452">
    <property type="component" value="Unassembled WGS sequence"/>
</dbReference>
<dbReference type="PROSITE" id="PS51257">
    <property type="entry name" value="PROKAR_LIPOPROTEIN"/>
    <property type="match status" value="1"/>
</dbReference>
<dbReference type="InterPro" id="IPR011990">
    <property type="entry name" value="TPR-like_helical_dom_sf"/>
</dbReference>
<dbReference type="SUPFAM" id="SSF48452">
    <property type="entry name" value="TPR-like"/>
    <property type="match status" value="1"/>
</dbReference>
<protein>
    <submittedName>
        <fullName evidence="2">Starch-binding associating with outer membrane</fullName>
    </submittedName>
</protein>
<dbReference type="RefSeq" id="WP_097124544.1">
    <property type="nucleotide sequence ID" value="NZ_OCNH01000001.1"/>
</dbReference>
<dbReference type="AlphaFoldDB" id="A0A286F7Q7"/>